<name>A0AAD2HVZ7_9AGAR</name>
<evidence type="ECO:0000313" key="2">
    <source>
        <dbReference type="EMBL" id="CAK5283244.1"/>
    </source>
</evidence>
<reference evidence="2" key="1">
    <citation type="submission" date="2023-11" db="EMBL/GenBank/DDBJ databases">
        <authorList>
            <person name="De Vega J J."/>
            <person name="De Vega J J."/>
        </authorList>
    </citation>
    <scope>NUCLEOTIDE SEQUENCE</scope>
</reference>
<feature type="compositionally biased region" description="Basic and acidic residues" evidence="1">
    <location>
        <begin position="15"/>
        <end position="29"/>
    </location>
</feature>
<dbReference type="AlphaFoldDB" id="A0AAD2HVZ7"/>
<dbReference type="Proteomes" id="UP001295794">
    <property type="component" value="Unassembled WGS sequence"/>
</dbReference>
<evidence type="ECO:0000256" key="1">
    <source>
        <dbReference type="SAM" id="MobiDB-lite"/>
    </source>
</evidence>
<organism evidence="2 3">
    <name type="scientific">Mycena citricolor</name>
    <dbReference type="NCBI Taxonomy" id="2018698"/>
    <lineage>
        <taxon>Eukaryota</taxon>
        <taxon>Fungi</taxon>
        <taxon>Dikarya</taxon>
        <taxon>Basidiomycota</taxon>
        <taxon>Agaricomycotina</taxon>
        <taxon>Agaricomycetes</taxon>
        <taxon>Agaricomycetidae</taxon>
        <taxon>Agaricales</taxon>
        <taxon>Marasmiineae</taxon>
        <taxon>Mycenaceae</taxon>
        <taxon>Mycena</taxon>
    </lineage>
</organism>
<accession>A0AAD2HVZ7</accession>
<feature type="compositionally biased region" description="Basic and acidic residues" evidence="1">
    <location>
        <begin position="52"/>
        <end position="63"/>
    </location>
</feature>
<feature type="region of interest" description="Disordered" evidence="1">
    <location>
        <begin position="1"/>
        <end position="69"/>
    </location>
</feature>
<protein>
    <submittedName>
        <fullName evidence="2">Uncharacterized protein</fullName>
    </submittedName>
</protein>
<evidence type="ECO:0000313" key="3">
    <source>
        <dbReference type="Proteomes" id="UP001295794"/>
    </source>
</evidence>
<comment type="caution">
    <text evidence="2">The sequence shown here is derived from an EMBL/GenBank/DDBJ whole genome shotgun (WGS) entry which is preliminary data.</text>
</comment>
<gene>
    <name evidence="2" type="ORF">MYCIT1_LOCUS35635</name>
</gene>
<dbReference type="EMBL" id="CAVNYO010000466">
    <property type="protein sequence ID" value="CAK5283244.1"/>
    <property type="molecule type" value="Genomic_DNA"/>
</dbReference>
<proteinExistence type="predicted"/>
<keyword evidence="3" id="KW-1185">Reference proteome</keyword>
<sequence>MLRTSRRSGSQSTAGEKRTESTQDRETLRWPRHGKALTAPDTVEVESAKTASDGRRGGAHEGEFTLGPS</sequence>